<accession>A0A6M3LXS7</accession>
<organism evidence="1">
    <name type="scientific">viral metagenome</name>
    <dbReference type="NCBI Taxonomy" id="1070528"/>
    <lineage>
        <taxon>unclassified sequences</taxon>
        <taxon>metagenomes</taxon>
        <taxon>organismal metagenomes</taxon>
    </lineage>
</organism>
<dbReference type="EMBL" id="MT143657">
    <property type="protein sequence ID" value="QJA99573.1"/>
    <property type="molecule type" value="Genomic_DNA"/>
</dbReference>
<name>A0A6M3LXS7_9ZZZZ</name>
<dbReference type="AlphaFoldDB" id="A0A6M3LXS7"/>
<gene>
    <name evidence="1" type="ORF">MM171A00966_0010</name>
</gene>
<evidence type="ECO:0000313" key="1">
    <source>
        <dbReference type="EMBL" id="QJA99573.1"/>
    </source>
</evidence>
<proteinExistence type="predicted"/>
<reference evidence="1" key="1">
    <citation type="submission" date="2020-03" db="EMBL/GenBank/DDBJ databases">
        <title>The deep terrestrial virosphere.</title>
        <authorList>
            <person name="Holmfeldt K."/>
            <person name="Nilsson E."/>
            <person name="Simone D."/>
            <person name="Lopez-Fernandez M."/>
            <person name="Wu X."/>
            <person name="de Brujin I."/>
            <person name="Lundin D."/>
            <person name="Andersson A."/>
            <person name="Bertilsson S."/>
            <person name="Dopson M."/>
        </authorList>
    </citation>
    <scope>NUCLEOTIDE SEQUENCE</scope>
    <source>
        <strain evidence="1">MM171A00966</strain>
    </source>
</reference>
<protein>
    <submittedName>
        <fullName evidence="1">Uncharacterized protein</fullName>
    </submittedName>
</protein>
<sequence length="70" mass="8027">MTRFRIHIAKIRPSGHELTAYKGEFGCKNASHHLKDIIAFLEQLETKCPVCMEIPKQLHLHDYSGSHPDT</sequence>